<keyword evidence="6 7" id="KW-0472">Membrane</keyword>
<dbReference type="AlphaFoldDB" id="A0A1G7JCL9"/>
<comment type="similarity">
    <text evidence="2">Belongs to the DoxX family.</text>
</comment>
<dbReference type="InterPro" id="IPR051907">
    <property type="entry name" value="DoxX-like_oxidoreductase"/>
</dbReference>
<evidence type="ECO:0000256" key="6">
    <source>
        <dbReference type="ARBA" id="ARBA00023136"/>
    </source>
</evidence>
<dbReference type="PANTHER" id="PTHR33452">
    <property type="entry name" value="OXIDOREDUCTASE CATD-RELATED"/>
    <property type="match status" value="1"/>
</dbReference>
<dbReference type="Pfam" id="PF07681">
    <property type="entry name" value="DoxX"/>
    <property type="match status" value="1"/>
</dbReference>
<gene>
    <name evidence="8" type="ORF">SAMN05216464_114127</name>
</gene>
<organism evidence="8 9">
    <name type="scientific">Mucilaginibacter pineti</name>
    <dbReference type="NCBI Taxonomy" id="1391627"/>
    <lineage>
        <taxon>Bacteria</taxon>
        <taxon>Pseudomonadati</taxon>
        <taxon>Bacteroidota</taxon>
        <taxon>Sphingobacteriia</taxon>
        <taxon>Sphingobacteriales</taxon>
        <taxon>Sphingobacteriaceae</taxon>
        <taxon>Mucilaginibacter</taxon>
    </lineage>
</organism>
<dbReference type="EMBL" id="FNAI01000014">
    <property type="protein sequence ID" value="SDF22219.1"/>
    <property type="molecule type" value="Genomic_DNA"/>
</dbReference>
<keyword evidence="4 7" id="KW-0812">Transmembrane</keyword>
<feature type="transmembrane region" description="Helical" evidence="7">
    <location>
        <begin position="58"/>
        <end position="80"/>
    </location>
</feature>
<dbReference type="GO" id="GO:0005886">
    <property type="term" value="C:plasma membrane"/>
    <property type="evidence" value="ECO:0007669"/>
    <property type="project" value="UniProtKB-SubCell"/>
</dbReference>
<accession>A0A1G7JCL9</accession>
<dbReference type="RefSeq" id="WP_091153839.1">
    <property type="nucleotide sequence ID" value="NZ_FNAI01000014.1"/>
</dbReference>
<comment type="subcellular location">
    <subcellularLocation>
        <location evidence="1">Cell membrane</location>
        <topology evidence="1">Multi-pass membrane protein</topology>
    </subcellularLocation>
</comment>
<dbReference type="PANTHER" id="PTHR33452:SF1">
    <property type="entry name" value="INNER MEMBRANE PROTEIN YPHA-RELATED"/>
    <property type="match status" value="1"/>
</dbReference>
<name>A0A1G7JCL9_9SPHI</name>
<proteinExistence type="inferred from homology"/>
<dbReference type="OrthoDB" id="9808524at2"/>
<dbReference type="STRING" id="1391627.SAMN05216464_114127"/>
<evidence type="ECO:0000256" key="5">
    <source>
        <dbReference type="ARBA" id="ARBA00022989"/>
    </source>
</evidence>
<feature type="transmembrane region" description="Helical" evidence="7">
    <location>
        <begin position="124"/>
        <end position="147"/>
    </location>
</feature>
<keyword evidence="5 7" id="KW-1133">Transmembrane helix</keyword>
<evidence type="ECO:0000256" key="2">
    <source>
        <dbReference type="ARBA" id="ARBA00006679"/>
    </source>
</evidence>
<dbReference type="Proteomes" id="UP000199072">
    <property type="component" value="Unassembled WGS sequence"/>
</dbReference>
<evidence type="ECO:0000313" key="9">
    <source>
        <dbReference type="Proteomes" id="UP000199072"/>
    </source>
</evidence>
<keyword evidence="3" id="KW-1003">Cell membrane</keyword>
<evidence type="ECO:0000256" key="4">
    <source>
        <dbReference type="ARBA" id="ARBA00022692"/>
    </source>
</evidence>
<evidence type="ECO:0000256" key="7">
    <source>
        <dbReference type="SAM" id="Phobius"/>
    </source>
</evidence>
<feature type="transmembrane region" description="Helical" evidence="7">
    <location>
        <begin position="20"/>
        <end position="38"/>
    </location>
</feature>
<protein>
    <submittedName>
        <fullName evidence="8">Putative oxidoreductase</fullName>
    </submittedName>
</protein>
<keyword evidence="9" id="KW-1185">Reference proteome</keyword>
<reference evidence="8 9" key="1">
    <citation type="submission" date="2016-10" db="EMBL/GenBank/DDBJ databases">
        <authorList>
            <person name="de Groot N.N."/>
        </authorList>
    </citation>
    <scope>NUCLEOTIDE SEQUENCE [LARGE SCALE GENOMIC DNA]</scope>
    <source>
        <strain evidence="8 9">47C3B</strain>
    </source>
</reference>
<evidence type="ECO:0000256" key="3">
    <source>
        <dbReference type="ARBA" id="ARBA00022475"/>
    </source>
</evidence>
<evidence type="ECO:0000313" key="8">
    <source>
        <dbReference type="EMBL" id="SDF22219.1"/>
    </source>
</evidence>
<feature type="transmembrane region" description="Helical" evidence="7">
    <location>
        <begin position="87"/>
        <end position="104"/>
    </location>
</feature>
<dbReference type="InterPro" id="IPR032808">
    <property type="entry name" value="DoxX"/>
</dbReference>
<sequence length="157" mass="17268">MKFDFFACAGKDYRQYAPIFLRLAIGFGFTAHSWAKLTKGPEHFAQLLETLHVPFPQITAWVSILTELLGGMALLAGLFVSLWSIPLIATMLVAMFTIHIHYGYSSVKTIGLTPHGPVFGPPGYEINLLYIAGLISLMITGAGRYSLDAYMTSGKQH</sequence>
<evidence type="ECO:0000256" key="1">
    <source>
        <dbReference type="ARBA" id="ARBA00004651"/>
    </source>
</evidence>